<evidence type="ECO:0000256" key="3">
    <source>
        <dbReference type="ARBA" id="ARBA00011881"/>
    </source>
</evidence>
<evidence type="ECO:0000256" key="2">
    <source>
        <dbReference type="ARBA" id="ARBA00005502"/>
    </source>
</evidence>
<feature type="binding site" evidence="13">
    <location>
        <begin position="359"/>
        <end position="360"/>
    </location>
    <ligand>
        <name>IMP</name>
        <dbReference type="ChEBI" id="CHEBI:58053"/>
    </ligand>
</feature>
<dbReference type="SUPFAM" id="SSF51412">
    <property type="entry name" value="Inosine monophosphate dehydrogenase (IMPDH)"/>
    <property type="match status" value="1"/>
</dbReference>
<dbReference type="Gene3D" id="3.20.20.70">
    <property type="entry name" value="Aldolase class I"/>
    <property type="match status" value="1"/>
</dbReference>
<dbReference type="CDD" id="cd00381">
    <property type="entry name" value="IMPDH"/>
    <property type="match status" value="1"/>
</dbReference>
<keyword evidence="6 13" id="KW-0332">GMP biosynthesis</keyword>
<evidence type="ECO:0000259" key="20">
    <source>
        <dbReference type="PROSITE" id="PS51371"/>
    </source>
</evidence>
<feature type="active site" description="Thioimidate intermediate" evidence="13 14">
    <location>
        <position position="303"/>
    </location>
</feature>
<feature type="binding site" evidence="13">
    <location>
        <position position="301"/>
    </location>
    <ligand>
        <name>IMP</name>
        <dbReference type="ChEBI" id="CHEBI:58053"/>
    </ligand>
</feature>
<dbReference type="SMART" id="SM01240">
    <property type="entry name" value="IMPDH"/>
    <property type="match status" value="1"/>
</dbReference>
<dbReference type="NCBIfam" id="TIGR01302">
    <property type="entry name" value="IMP_dehydrog"/>
    <property type="match status" value="1"/>
</dbReference>
<keyword evidence="9 13" id="KW-0560">Oxidoreductase</keyword>
<evidence type="ECO:0000256" key="11">
    <source>
        <dbReference type="ARBA" id="ARBA00023122"/>
    </source>
</evidence>
<feature type="binding site" evidence="13">
    <location>
        <begin position="336"/>
        <end position="338"/>
    </location>
    <ligand>
        <name>IMP</name>
        <dbReference type="ChEBI" id="CHEBI:58053"/>
    </ligand>
</feature>
<comment type="subunit">
    <text evidence="3 13">Homotetramer.</text>
</comment>
<feature type="binding site" evidence="13">
    <location>
        <position position="417"/>
    </location>
    <ligand>
        <name>IMP</name>
        <dbReference type="ChEBI" id="CHEBI:58053"/>
    </ligand>
</feature>
<evidence type="ECO:0000256" key="5">
    <source>
        <dbReference type="ARBA" id="ARBA00022737"/>
    </source>
</evidence>
<dbReference type="UniPathway" id="UPA00601">
    <property type="reaction ID" value="UER00295"/>
</dbReference>
<evidence type="ECO:0000256" key="4">
    <source>
        <dbReference type="ARBA" id="ARBA00022723"/>
    </source>
</evidence>
<comment type="caution">
    <text evidence="13">Lacks conserved residue(s) required for the propagation of feature annotation.</text>
</comment>
<feature type="binding site" evidence="15">
    <location>
        <begin position="244"/>
        <end position="246"/>
    </location>
    <ligand>
        <name>NAD(+)</name>
        <dbReference type="ChEBI" id="CHEBI:57540"/>
    </ligand>
</feature>
<evidence type="ECO:0000256" key="12">
    <source>
        <dbReference type="ARBA" id="ARBA00048028"/>
    </source>
</evidence>
<evidence type="ECO:0000256" key="9">
    <source>
        <dbReference type="ARBA" id="ARBA00023002"/>
    </source>
</evidence>
<comment type="catalytic activity">
    <reaction evidence="12 13 19">
        <text>IMP + NAD(+) + H2O = XMP + NADH + H(+)</text>
        <dbReference type="Rhea" id="RHEA:11708"/>
        <dbReference type="ChEBI" id="CHEBI:15377"/>
        <dbReference type="ChEBI" id="CHEBI:15378"/>
        <dbReference type="ChEBI" id="CHEBI:57464"/>
        <dbReference type="ChEBI" id="CHEBI:57540"/>
        <dbReference type="ChEBI" id="CHEBI:57945"/>
        <dbReference type="ChEBI" id="CHEBI:58053"/>
        <dbReference type="EC" id="1.1.1.205"/>
    </reaction>
</comment>
<keyword evidence="8 13" id="KW-0630">Potassium</keyword>
<dbReference type="AlphaFoldDB" id="A0A2H0V222"/>
<comment type="similarity">
    <text evidence="2 13 18">Belongs to the IMPDH/GMPR family.</text>
</comment>
<evidence type="ECO:0000256" key="18">
    <source>
        <dbReference type="RuleBase" id="RU003927"/>
    </source>
</evidence>
<dbReference type="Pfam" id="PF00478">
    <property type="entry name" value="IMPDH"/>
    <property type="match status" value="1"/>
</dbReference>
<dbReference type="InterPro" id="IPR046342">
    <property type="entry name" value="CBS_dom_sf"/>
</dbReference>
<dbReference type="InterPro" id="IPR001093">
    <property type="entry name" value="IMP_DH_GMPRt"/>
</dbReference>
<evidence type="ECO:0000313" key="21">
    <source>
        <dbReference type="EMBL" id="PIR93134.1"/>
    </source>
</evidence>
<feature type="domain" description="CBS" evidence="20">
    <location>
        <begin position="149"/>
        <end position="207"/>
    </location>
</feature>
<dbReference type="SMART" id="SM00116">
    <property type="entry name" value="CBS"/>
    <property type="match status" value="2"/>
</dbReference>
<feature type="binding site" evidence="13">
    <location>
        <position position="472"/>
    </location>
    <ligand>
        <name>K(+)</name>
        <dbReference type="ChEBI" id="CHEBI:29103"/>
        <note>ligand shared between two tetrameric partners</note>
    </ligand>
</feature>
<dbReference type="EMBL" id="PFAR01000028">
    <property type="protein sequence ID" value="PIR93134.1"/>
    <property type="molecule type" value="Genomic_DNA"/>
</dbReference>
<name>A0A2H0V222_9BACT</name>
<evidence type="ECO:0000256" key="15">
    <source>
        <dbReference type="PIRSR" id="PIRSR000130-3"/>
    </source>
</evidence>
<dbReference type="GO" id="GO:0000166">
    <property type="term" value="F:nucleotide binding"/>
    <property type="evidence" value="ECO:0007669"/>
    <property type="project" value="UniProtKB-UniRule"/>
</dbReference>
<evidence type="ECO:0000256" key="1">
    <source>
        <dbReference type="ARBA" id="ARBA00001958"/>
    </source>
</evidence>
<dbReference type="InterPro" id="IPR005990">
    <property type="entry name" value="IMP_DH"/>
</dbReference>
<evidence type="ECO:0000256" key="10">
    <source>
        <dbReference type="ARBA" id="ARBA00023027"/>
    </source>
</evidence>
<dbReference type="GO" id="GO:0006183">
    <property type="term" value="P:GTP biosynthetic process"/>
    <property type="evidence" value="ECO:0007669"/>
    <property type="project" value="TreeGrafter"/>
</dbReference>
<dbReference type="CDD" id="cd04601">
    <property type="entry name" value="CBS_pair_IMPDH"/>
    <property type="match status" value="1"/>
</dbReference>
<evidence type="ECO:0000256" key="13">
    <source>
        <dbReference type="HAMAP-Rule" id="MF_01964"/>
    </source>
</evidence>
<evidence type="ECO:0000256" key="16">
    <source>
        <dbReference type="PIRSR" id="PIRSR000130-4"/>
    </source>
</evidence>
<dbReference type="Pfam" id="PF00571">
    <property type="entry name" value="CBS"/>
    <property type="match status" value="2"/>
</dbReference>
<evidence type="ECO:0000256" key="8">
    <source>
        <dbReference type="ARBA" id="ARBA00022958"/>
    </source>
</evidence>
<comment type="function">
    <text evidence="13">Catalyzes the conversion of inosine 5'-phosphate (IMP) to xanthosine 5'-phosphate (XMP), the first committed and rate-limiting step in the de novo synthesis of guanine nucleotides, and therefore plays an important role in the regulation of cell growth.</text>
</comment>
<dbReference type="InterPro" id="IPR015875">
    <property type="entry name" value="IMP_DH/GMP_Rdtase_CS"/>
</dbReference>
<feature type="binding site" description="in other chain" evidence="13 16">
    <location>
        <position position="303"/>
    </location>
    <ligand>
        <name>K(+)</name>
        <dbReference type="ChEBI" id="CHEBI:29103"/>
        <note>ligand shared between two tetrameric partners</note>
    </ligand>
</feature>
<comment type="pathway">
    <text evidence="13 19">Purine metabolism; XMP biosynthesis via de novo pathway; XMP from IMP: step 1/1.</text>
</comment>
<dbReference type="PROSITE" id="PS00487">
    <property type="entry name" value="IMP_DH_GMP_RED"/>
    <property type="match status" value="1"/>
</dbReference>
<dbReference type="InterPro" id="IPR013785">
    <property type="entry name" value="Aldolase_TIM"/>
</dbReference>
<comment type="activity regulation">
    <text evidence="13">Mycophenolic acid (MPA) is a non-competitive inhibitor that prevents formation of the closed enzyme conformation by binding to the same site as the amobile flap. In contrast, mizoribine monophosphate (MZP) is a competitive inhibitor that induces the closed conformation. MPA is a potent inhibitor of mammalian IMPDHs but a poor inhibitor of the bacterial enzymes. MZP is a more potent inhibitor of bacterial IMPDH.</text>
</comment>
<feature type="binding site" description="in other chain" evidence="13 16">
    <location>
        <position position="298"/>
    </location>
    <ligand>
        <name>K(+)</name>
        <dbReference type="ChEBI" id="CHEBI:29103"/>
        <note>ligand shared between two tetrameric partners</note>
    </ligand>
</feature>
<evidence type="ECO:0000256" key="6">
    <source>
        <dbReference type="ARBA" id="ARBA00022749"/>
    </source>
</evidence>
<feature type="binding site" evidence="13 15">
    <location>
        <begin position="296"/>
        <end position="298"/>
    </location>
    <ligand>
        <name>NAD(+)</name>
        <dbReference type="ChEBI" id="CHEBI:57540"/>
    </ligand>
</feature>
<feature type="binding site" description="in other chain" evidence="13 16">
    <location>
        <position position="300"/>
    </location>
    <ligand>
        <name>K(+)</name>
        <dbReference type="ChEBI" id="CHEBI:29103"/>
        <note>ligand shared between two tetrameric partners</note>
    </ligand>
</feature>
<dbReference type="GO" id="GO:0006177">
    <property type="term" value="P:GMP biosynthetic process"/>
    <property type="evidence" value="ECO:0007669"/>
    <property type="project" value="UniProtKB-UniRule"/>
</dbReference>
<evidence type="ECO:0000313" key="22">
    <source>
        <dbReference type="Proteomes" id="UP000228626"/>
    </source>
</evidence>
<keyword evidence="5" id="KW-0677">Repeat</keyword>
<comment type="cofactor">
    <cofactor evidence="1 13">
        <name>K(+)</name>
        <dbReference type="ChEBI" id="CHEBI:29103"/>
    </cofactor>
</comment>
<comment type="caution">
    <text evidence="21">The sequence shown here is derived from an EMBL/GenBank/DDBJ whole genome shotgun (WGS) entry which is preliminary data.</text>
</comment>
<dbReference type="PIRSF" id="PIRSF000130">
    <property type="entry name" value="IMPDH"/>
    <property type="match status" value="1"/>
</dbReference>
<sequence>MQENLTFDDVLLEPQYSEVRPKEVDVKSRLSRNINLKVPLISASMDTVTEHQMAIALALAGGIGIIHKNLSPERQAHEVSLVKRFESGFIVDPVAVGPDDTVEAVYQIRINKGYKTVPVADKQNKLLGLVTKFDYFWPHDKNLLVKEIMVPVKNLTTAPDDTGLAKANDIIYKKKLGVLCLVDKAGRLAAIVTRKDLEKNENYPQANKDAHKRLRVGGAVSVGGPALERARILAQAGVDVIVVDVAHGHSRGVIDTIKMLKKDKLVKDVDIIGGNIATAGGAKALVAAGADAVKVGVGPGSICTTRVIAGIGVPQLTAVMEAVKGRGNSKVPIIADGGIKYSGDIVKALAAGAESVMLGGLFAGAEESPGETEYYQGRMYKTYRGMGSMGAMSRGSGDRYGQESVHDEAKAAKLVPEGIEGRIQYRGPVEAIIHQLLGGLRAGMGYVGAKSIPELHQKAKFVRITNAGLKESHPHDVEITKQAPNYS</sequence>
<reference evidence="22" key="1">
    <citation type="submission" date="2017-09" db="EMBL/GenBank/DDBJ databases">
        <title>Depth-based differentiation of microbial function through sediment-hosted aquifers and enrichment of novel symbionts in the deep terrestrial subsurface.</title>
        <authorList>
            <person name="Probst A.J."/>
            <person name="Ladd B."/>
            <person name="Jarett J.K."/>
            <person name="Geller-Mcgrath D.E."/>
            <person name="Sieber C.M.K."/>
            <person name="Emerson J.B."/>
            <person name="Anantharaman K."/>
            <person name="Thomas B.C."/>
            <person name="Malmstrom R."/>
            <person name="Stieglmeier M."/>
            <person name="Klingl A."/>
            <person name="Woyke T."/>
            <person name="Ryan C.M."/>
            <person name="Banfield J.F."/>
        </authorList>
    </citation>
    <scope>NUCLEOTIDE SEQUENCE [LARGE SCALE GENOMIC DNA]</scope>
</reference>
<feature type="binding site" evidence="13">
    <location>
        <begin position="383"/>
        <end position="387"/>
    </location>
    <ligand>
        <name>IMP</name>
        <dbReference type="ChEBI" id="CHEBI:58053"/>
    </ligand>
</feature>
<dbReference type="EC" id="1.1.1.205" evidence="13 19"/>
<dbReference type="PANTHER" id="PTHR11911:SF111">
    <property type="entry name" value="INOSINE-5'-MONOPHOSPHATE DEHYDROGENASE"/>
    <property type="match status" value="1"/>
</dbReference>
<dbReference type="Proteomes" id="UP000228626">
    <property type="component" value="Unassembled WGS sequence"/>
</dbReference>
<proteinExistence type="inferred from homology"/>
<evidence type="ECO:0000256" key="17">
    <source>
        <dbReference type="PROSITE-ProRule" id="PRU00703"/>
    </source>
</evidence>
<dbReference type="FunFam" id="3.20.20.70:FF:000003">
    <property type="entry name" value="GMP reductase"/>
    <property type="match status" value="1"/>
</dbReference>
<evidence type="ECO:0000256" key="19">
    <source>
        <dbReference type="RuleBase" id="RU003928"/>
    </source>
</evidence>
<organism evidence="21 22">
    <name type="scientific">Candidatus Falkowbacteria bacterium CG10_big_fil_rev_8_21_14_0_10_43_10</name>
    <dbReference type="NCBI Taxonomy" id="1974567"/>
    <lineage>
        <taxon>Bacteria</taxon>
        <taxon>Candidatus Falkowiibacteriota</taxon>
    </lineage>
</organism>
<evidence type="ECO:0000256" key="7">
    <source>
        <dbReference type="ARBA" id="ARBA00022755"/>
    </source>
</evidence>
<dbReference type="GO" id="GO:0046872">
    <property type="term" value="F:metal ion binding"/>
    <property type="evidence" value="ECO:0007669"/>
    <property type="project" value="UniProtKB-UniRule"/>
</dbReference>
<dbReference type="HAMAP" id="MF_01964">
    <property type="entry name" value="IMPDH"/>
    <property type="match status" value="1"/>
</dbReference>
<gene>
    <name evidence="13" type="primary">guaB</name>
    <name evidence="21" type="ORF">COT99_02430</name>
</gene>
<protein>
    <recommendedName>
        <fullName evidence="13 19">Inosine-5'-monophosphate dehydrogenase</fullName>
        <shortName evidence="13">IMP dehydrogenase</shortName>
        <shortName evidence="13">IMPD</shortName>
        <shortName evidence="13">IMPDH</shortName>
        <ecNumber evidence="13 19">1.1.1.205</ecNumber>
    </recommendedName>
</protein>
<feature type="binding site" evidence="13">
    <location>
        <position position="244"/>
    </location>
    <ligand>
        <name>NAD(+)</name>
        <dbReference type="ChEBI" id="CHEBI:57540"/>
    </ligand>
</feature>
<dbReference type="GO" id="GO:0003938">
    <property type="term" value="F:IMP dehydrogenase activity"/>
    <property type="evidence" value="ECO:0007669"/>
    <property type="project" value="UniProtKB-UniRule"/>
</dbReference>
<dbReference type="PROSITE" id="PS51371">
    <property type="entry name" value="CBS"/>
    <property type="match status" value="1"/>
</dbReference>
<keyword evidence="7 13" id="KW-0658">Purine biosynthesis</keyword>
<keyword evidence="11 17" id="KW-0129">CBS domain</keyword>
<keyword evidence="10 13" id="KW-0520">NAD</keyword>
<evidence type="ECO:0000256" key="14">
    <source>
        <dbReference type="PIRSR" id="PIRSR000130-1"/>
    </source>
</evidence>
<feature type="binding site" evidence="13">
    <location>
        <position position="471"/>
    </location>
    <ligand>
        <name>K(+)</name>
        <dbReference type="ChEBI" id="CHEBI:29103"/>
        <note>ligand shared between two tetrameric partners</note>
    </ligand>
</feature>
<keyword evidence="4 13" id="KW-0479">Metal-binding</keyword>
<dbReference type="SUPFAM" id="SSF54631">
    <property type="entry name" value="CBS-domain pair"/>
    <property type="match status" value="1"/>
</dbReference>
<feature type="binding site" evidence="13">
    <location>
        <position position="473"/>
    </location>
    <ligand>
        <name>K(+)</name>
        <dbReference type="ChEBI" id="CHEBI:29103"/>
        <note>ligand shared between two tetrameric partners</note>
    </ligand>
</feature>
<dbReference type="PANTHER" id="PTHR11911">
    <property type="entry name" value="INOSINE-5-MONOPHOSPHATE DEHYDROGENASE RELATED"/>
    <property type="match status" value="1"/>
</dbReference>
<accession>A0A2H0V222</accession>
<feature type="active site" description="Proton acceptor" evidence="13 14">
    <location>
        <position position="399"/>
    </location>
</feature>
<dbReference type="InterPro" id="IPR000644">
    <property type="entry name" value="CBS_dom"/>
</dbReference>